<organism evidence="2">
    <name type="scientific">marine metagenome</name>
    <dbReference type="NCBI Taxonomy" id="408172"/>
    <lineage>
        <taxon>unclassified sequences</taxon>
        <taxon>metagenomes</taxon>
        <taxon>ecological metagenomes</taxon>
    </lineage>
</organism>
<feature type="transmembrane region" description="Helical" evidence="1">
    <location>
        <begin position="281"/>
        <end position="302"/>
    </location>
</feature>
<proteinExistence type="predicted"/>
<gene>
    <name evidence="2" type="ORF">METZ01_LOCUS321652</name>
</gene>
<feature type="non-terminal residue" evidence="2">
    <location>
        <position position="1"/>
    </location>
</feature>
<accession>A0A382P7T9</accession>
<keyword evidence="1" id="KW-1133">Transmembrane helix</keyword>
<sequence>GGIEISEIDSIISWELDRYIYVIVDEPISGTWSIITNGSKGIFVILSDSYNPLTLSTIGPKVFPVSERITLEVGAYFKGELFNIPEAELQIRMKDPNGIETIQIMNDAGIKGDVKENDGIYTVELPAIEKQTLLETTYTLQWKNVSTPIEFNDHVKIEHFPEIVVTEIKNYIGKPGEEKLVGNFETKISTYPYPISIEELEISVEEDAKKFHYRIEPAGIIDTNKAYKFRVFIKPLIQLDQNISLSVSYNSKIFDQQYKSQPSKIETGVNSNQLYILGLRYYYWIPIIIIIISLIFAVINYLRKERIYGYLTDVDGNIIVDFSNIKRNIINKLIFPKRVEFNVLNSLPYNGGYFEFSN</sequence>
<evidence type="ECO:0000256" key="1">
    <source>
        <dbReference type="SAM" id="Phobius"/>
    </source>
</evidence>
<feature type="non-terminal residue" evidence="2">
    <location>
        <position position="358"/>
    </location>
</feature>
<name>A0A382P7T9_9ZZZZ</name>
<keyword evidence="1" id="KW-0812">Transmembrane</keyword>
<evidence type="ECO:0000313" key="2">
    <source>
        <dbReference type="EMBL" id="SVC68798.1"/>
    </source>
</evidence>
<keyword evidence="1" id="KW-0472">Membrane</keyword>
<dbReference type="EMBL" id="UINC01105109">
    <property type="protein sequence ID" value="SVC68798.1"/>
    <property type="molecule type" value="Genomic_DNA"/>
</dbReference>
<protein>
    <submittedName>
        <fullName evidence="2">Uncharacterized protein</fullName>
    </submittedName>
</protein>
<dbReference type="AlphaFoldDB" id="A0A382P7T9"/>
<reference evidence="2" key="1">
    <citation type="submission" date="2018-05" db="EMBL/GenBank/DDBJ databases">
        <authorList>
            <person name="Lanie J.A."/>
            <person name="Ng W.-L."/>
            <person name="Kazmierczak K.M."/>
            <person name="Andrzejewski T.M."/>
            <person name="Davidsen T.M."/>
            <person name="Wayne K.J."/>
            <person name="Tettelin H."/>
            <person name="Glass J.I."/>
            <person name="Rusch D."/>
            <person name="Podicherti R."/>
            <person name="Tsui H.-C.T."/>
            <person name="Winkler M.E."/>
        </authorList>
    </citation>
    <scope>NUCLEOTIDE SEQUENCE</scope>
</reference>